<dbReference type="InterPro" id="IPR036721">
    <property type="entry name" value="RCK_C_sf"/>
</dbReference>
<dbReference type="SUPFAM" id="SSF116726">
    <property type="entry name" value="TrkA C-terminal domain-like"/>
    <property type="match status" value="1"/>
</dbReference>
<protein>
    <submittedName>
        <fullName evidence="3">TrkA family potassium uptake protein</fullName>
    </submittedName>
</protein>
<dbReference type="InterPro" id="IPR050721">
    <property type="entry name" value="Trk_Ktr_HKT_K-transport"/>
</dbReference>
<dbReference type="Gene3D" id="3.40.50.720">
    <property type="entry name" value="NAD(P)-binding Rossmann-like Domain"/>
    <property type="match status" value="1"/>
</dbReference>
<dbReference type="Gene3D" id="3.30.70.1450">
    <property type="entry name" value="Regulator of K+ conductance, C-terminal domain"/>
    <property type="match status" value="1"/>
</dbReference>
<accession>A0ABP8ZGA0</accession>
<dbReference type="InterPro" id="IPR003148">
    <property type="entry name" value="RCK_N"/>
</dbReference>
<name>A0ABP8ZGA0_9MICO</name>
<feature type="domain" description="RCK N-terminal" evidence="1">
    <location>
        <begin position="17"/>
        <end position="133"/>
    </location>
</feature>
<keyword evidence="4" id="KW-1185">Reference proteome</keyword>
<dbReference type="PROSITE" id="PS51201">
    <property type="entry name" value="RCK_N"/>
    <property type="match status" value="1"/>
</dbReference>
<dbReference type="PANTHER" id="PTHR43833:SF7">
    <property type="entry name" value="KTR SYSTEM POTASSIUM UPTAKE PROTEIN C"/>
    <property type="match status" value="1"/>
</dbReference>
<dbReference type="PANTHER" id="PTHR43833">
    <property type="entry name" value="POTASSIUM CHANNEL PROTEIN 2-RELATED-RELATED"/>
    <property type="match status" value="1"/>
</dbReference>
<evidence type="ECO:0000313" key="3">
    <source>
        <dbReference type="EMBL" id="GAA4755605.1"/>
    </source>
</evidence>
<gene>
    <name evidence="3" type="ORF">GCM10025783_31010</name>
</gene>
<feature type="domain" description="RCK C-terminal" evidence="2">
    <location>
        <begin position="149"/>
        <end position="231"/>
    </location>
</feature>
<dbReference type="RefSeq" id="WP_345482256.1">
    <property type="nucleotide sequence ID" value="NZ_BAABLP010000009.1"/>
</dbReference>
<organism evidence="3 4">
    <name type="scientific">Amnibacterium soli</name>
    <dbReference type="NCBI Taxonomy" id="1282736"/>
    <lineage>
        <taxon>Bacteria</taxon>
        <taxon>Bacillati</taxon>
        <taxon>Actinomycetota</taxon>
        <taxon>Actinomycetes</taxon>
        <taxon>Micrococcales</taxon>
        <taxon>Microbacteriaceae</taxon>
        <taxon>Amnibacterium</taxon>
    </lineage>
</organism>
<evidence type="ECO:0000313" key="4">
    <source>
        <dbReference type="Proteomes" id="UP001500121"/>
    </source>
</evidence>
<dbReference type="InterPro" id="IPR006037">
    <property type="entry name" value="RCK_C"/>
</dbReference>
<proteinExistence type="predicted"/>
<dbReference type="EMBL" id="BAABLP010000009">
    <property type="protein sequence ID" value="GAA4755605.1"/>
    <property type="molecule type" value="Genomic_DNA"/>
</dbReference>
<dbReference type="Proteomes" id="UP001500121">
    <property type="component" value="Unassembled WGS sequence"/>
</dbReference>
<dbReference type="PROSITE" id="PS51202">
    <property type="entry name" value="RCK_C"/>
    <property type="match status" value="1"/>
</dbReference>
<reference evidence="4" key="1">
    <citation type="journal article" date="2019" name="Int. J. Syst. Evol. Microbiol.">
        <title>The Global Catalogue of Microorganisms (GCM) 10K type strain sequencing project: providing services to taxonomists for standard genome sequencing and annotation.</title>
        <authorList>
            <consortium name="The Broad Institute Genomics Platform"/>
            <consortium name="The Broad Institute Genome Sequencing Center for Infectious Disease"/>
            <person name="Wu L."/>
            <person name="Ma J."/>
        </authorList>
    </citation>
    <scope>NUCLEOTIDE SEQUENCE [LARGE SCALE GENOMIC DNA]</scope>
    <source>
        <strain evidence="4">JCM 19015</strain>
    </source>
</reference>
<evidence type="ECO:0000259" key="1">
    <source>
        <dbReference type="PROSITE" id="PS51201"/>
    </source>
</evidence>
<evidence type="ECO:0000259" key="2">
    <source>
        <dbReference type="PROSITE" id="PS51202"/>
    </source>
</evidence>
<dbReference type="InterPro" id="IPR036291">
    <property type="entry name" value="NAD(P)-bd_dom_sf"/>
</dbReference>
<dbReference type="SUPFAM" id="SSF51735">
    <property type="entry name" value="NAD(P)-binding Rossmann-fold domains"/>
    <property type="match status" value="1"/>
</dbReference>
<comment type="caution">
    <text evidence="3">The sequence shown here is derived from an EMBL/GenBank/DDBJ whole genome shotgun (WGS) entry which is preliminary data.</text>
</comment>
<sequence length="231" mass="24813">MVRLRGFGTGEHLAAEADSVAVIGLGRFGSALALELMASDTDVLGVDTDEDLVQRMNGRLTHVVRADSTQEETLRELSLPDFERVVVAIGTDLEASILTASLLLDFGVPNIWAKAVSDAHGAILQRLGVHNVVYPEADMGKRIAHRVRGNLQDFVELGDDFAAVRTRPPADLVGRTVAEAATRDNRGVTITAIKRPDGGWHHCTTDSVIGADDLLLVTGPTRKAERFASGR</sequence>
<dbReference type="Pfam" id="PF02254">
    <property type="entry name" value="TrkA_N"/>
    <property type="match status" value="1"/>
</dbReference>